<dbReference type="PANTHER" id="PTHR23511">
    <property type="entry name" value="SYNAPTIC VESICLE GLYCOPROTEIN 2"/>
    <property type="match status" value="1"/>
</dbReference>
<evidence type="ECO:0000256" key="2">
    <source>
        <dbReference type="ARBA" id="ARBA00022448"/>
    </source>
</evidence>
<accession>A0A1I8PX70</accession>
<dbReference type="Gene3D" id="1.20.1250.20">
    <property type="entry name" value="MFS general substrate transporter like domains"/>
    <property type="match status" value="1"/>
</dbReference>
<feature type="transmembrane region" description="Helical" evidence="6">
    <location>
        <begin position="131"/>
        <end position="153"/>
    </location>
</feature>
<name>A0A1I8PX70_STOCA</name>
<dbReference type="PROSITE" id="PS50850">
    <property type="entry name" value="MFS"/>
    <property type="match status" value="1"/>
</dbReference>
<feature type="transmembrane region" description="Helical" evidence="6">
    <location>
        <begin position="78"/>
        <end position="98"/>
    </location>
</feature>
<keyword evidence="4 6" id="KW-1133">Transmembrane helix</keyword>
<dbReference type="GO" id="GO:0016020">
    <property type="term" value="C:membrane"/>
    <property type="evidence" value="ECO:0007669"/>
    <property type="project" value="UniProtKB-SubCell"/>
</dbReference>
<sequence length="541" mass="59545">MINSEINSRTNSDKCNNDINEPADFEKALNAAGFGLFNLLLLLAAIPAKLAIVFSTTTMAYILPIAECDLKLSLFHKGVLNAVTFAGMISSAIVWGYLADTQGRKKILAWGLLADALCVFCSSLSQNFAMLVTFKFFGGLIVTGPSAVLITYLTELHINVHRPRVLMVLGLITSFGTLLLPVMAWLILPQDWEFEVQSLNVHTWQIFLFYCALPSLLSGLILVFLPESPKFLMSQGRNQEALNSFQFIYALNNRKPKSFYPIHSLVEEVPTREVPTIVPKSADNGKQDSIVRCQHGTLRQSFHDGWQQTKPMFRKPLLTRALHVYLMQFSILLGYNTIRLWLPQLFASIAEFEHEYANSTNQSSNLCAILDYSVNKTATIVANYDGECTANKNISVDMYMNNIIVSIAGIVGYCFAGFIIRAVGSKLLLTSGLFISGCLGFGLYWSSSGLNTLIISSMFITLCGVSTSSLLGMVVGLFPTTLRTMTVSLVMMFGRLGALSGNLMFPLLLEIGCIPPFAMVGTVLIFAGLLSLVLPKKTTFT</sequence>
<dbReference type="VEuPathDB" id="VectorBase:SCAU011941"/>
<feature type="transmembrane region" description="Helical" evidence="6">
    <location>
        <begin position="207"/>
        <end position="225"/>
    </location>
</feature>
<dbReference type="InterPro" id="IPR020846">
    <property type="entry name" value="MFS_dom"/>
</dbReference>
<dbReference type="Proteomes" id="UP000095300">
    <property type="component" value="Unassembled WGS sequence"/>
</dbReference>
<dbReference type="EnsemblMetazoa" id="SCAU011941-RA">
    <property type="protein sequence ID" value="SCAU011941-PA"/>
    <property type="gene ID" value="SCAU011941"/>
</dbReference>
<keyword evidence="9" id="KW-1185">Reference proteome</keyword>
<feature type="transmembrane region" description="Helical" evidence="6">
    <location>
        <begin position="165"/>
        <end position="187"/>
    </location>
</feature>
<dbReference type="PANTHER" id="PTHR23511:SF36">
    <property type="entry name" value="EG:BACR7A4.13 PROTEIN-RELATED"/>
    <property type="match status" value="1"/>
</dbReference>
<dbReference type="AlphaFoldDB" id="A0A1I8PX70"/>
<dbReference type="InterPro" id="IPR011701">
    <property type="entry name" value="MFS"/>
</dbReference>
<feature type="transmembrane region" description="Helical" evidence="6">
    <location>
        <begin position="107"/>
        <end position="125"/>
    </location>
</feature>
<dbReference type="OrthoDB" id="3936150at2759"/>
<feature type="transmembrane region" description="Helical" evidence="6">
    <location>
        <begin position="317"/>
        <end position="338"/>
    </location>
</feature>
<reference evidence="8" key="1">
    <citation type="submission" date="2020-05" db="UniProtKB">
        <authorList>
            <consortium name="EnsemblMetazoa"/>
        </authorList>
    </citation>
    <scope>IDENTIFICATION</scope>
    <source>
        <strain evidence="8">USDA</strain>
    </source>
</reference>
<dbReference type="GO" id="GO:0022857">
    <property type="term" value="F:transmembrane transporter activity"/>
    <property type="evidence" value="ECO:0007669"/>
    <property type="project" value="InterPro"/>
</dbReference>
<evidence type="ECO:0000256" key="4">
    <source>
        <dbReference type="ARBA" id="ARBA00022989"/>
    </source>
</evidence>
<comment type="subcellular location">
    <subcellularLocation>
        <location evidence="1">Membrane</location>
        <topology evidence="1">Multi-pass membrane protein</topology>
    </subcellularLocation>
</comment>
<dbReference type="STRING" id="35570.A0A1I8PX70"/>
<dbReference type="FunFam" id="1.20.1250.20:FF:000232">
    <property type="entry name" value="Organic cation/carnitine transporter 7"/>
    <property type="match status" value="1"/>
</dbReference>
<keyword evidence="5 6" id="KW-0472">Membrane</keyword>
<evidence type="ECO:0000256" key="1">
    <source>
        <dbReference type="ARBA" id="ARBA00004141"/>
    </source>
</evidence>
<evidence type="ECO:0000256" key="6">
    <source>
        <dbReference type="SAM" id="Phobius"/>
    </source>
</evidence>
<keyword evidence="2" id="KW-0813">Transport</keyword>
<gene>
    <name evidence="8" type="primary">106093921</name>
</gene>
<evidence type="ECO:0000313" key="9">
    <source>
        <dbReference type="Proteomes" id="UP000095300"/>
    </source>
</evidence>
<feature type="transmembrane region" description="Helical" evidence="6">
    <location>
        <begin position="489"/>
        <end position="508"/>
    </location>
</feature>
<feature type="transmembrane region" description="Helical" evidence="6">
    <location>
        <begin position="514"/>
        <end position="534"/>
    </location>
</feature>
<dbReference type="SUPFAM" id="SSF103473">
    <property type="entry name" value="MFS general substrate transporter"/>
    <property type="match status" value="1"/>
</dbReference>
<evidence type="ECO:0000259" key="7">
    <source>
        <dbReference type="PROSITE" id="PS50850"/>
    </source>
</evidence>
<organism evidence="8 9">
    <name type="scientific">Stomoxys calcitrans</name>
    <name type="common">Stable fly</name>
    <name type="synonym">Conops calcitrans</name>
    <dbReference type="NCBI Taxonomy" id="35570"/>
    <lineage>
        <taxon>Eukaryota</taxon>
        <taxon>Metazoa</taxon>
        <taxon>Ecdysozoa</taxon>
        <taxon>Arthropoda</taxon>
        <taxon>Hexapoda</taxon>
        <taxon>Insecta</taxon>
        <taxon>Pterygota</taxon>
        <taxon>Neoptera</taxon>
        <taxon>Endopterygota</taxon>
        <taxon>Diptera</taxon>
        <taxon>Brachycera</taxon>
        <taxon>Muscomorpha</taxon>
        <taxon>Muscoidea</taxon>
        <taxon>Muscidae</taxon>
        <taxon>Stomoxys</taxon>
    </lineage>
</organism>
<keyword evidence="3 6" id="KW-0812">Transmembrane</keyword>
<feature type="transmembrane region" description="Helical" evidence="6">
    <location>
        <begin position="453"/>
        <end position="477"/>
    </location>
</feature>
<proteinExistence type="predicted"/>
<evidence type="ECO:0000313" key="8">
    <source>
        <dbReference type="EnsemblMetazoa" id="SCAU011941-PA"/>
    </source>
</evidence>
<protein>
    <recommendedName>
        <fullName evidence="7">Major facilitator superfamily (MFS) profile domain-containing protein</fullName>
    </recommendedName>
</protein>
<evidence type="ECO:0000256" key="5">
    <source>
        <dbReference type="ARBA" id="ARBA00023136"/>
    </source>
</evidence>
<dbReference type="Pfam" id="PF07690">
    <property type="entry name" value="MFS_1"/>
    <property type="match status" value="1"/>
</dbReference>
<feature type="transmembrane region" description="Helical" evidence="6">
    <location>
        <begin position="399"/>
        <end position="420"/>
    </location>
</feature>
<evidence type="ECO:0000256" key="3">
    <source>
        <dbReference type="ARBA" id="ARBA00022692"/>
    </source>
</evidence>
<feature type="transmembrane region" description="Helical" evidence="6">
    <location>
        <begin position="427"/>
        <end position="447"/>
    </location>
</feature>
<feature type="domain" description="Major facilitator superfamily (MFS) profile" evidence="7">
    <location>
        <begin position="41"/>
        <end position="539"/>
    </location>
</feature>
<dbReference type="InterPro" id="IPR036259">
    <property type="entry name" value="MFS_trans_sf"/>
</dbReference>
<feature type="transmembrane region" description="Helical" evidence="6">
    <location>
        <begin position="39"/>
        <end position="66"/>
    </location>
</feature>